<dbReference type="Proteomes" id="UP000051863">
    <property type="component" value="Unassembled WGS sequence"/>
</dbReference>
<evidence type="ECO:0000313" key="1">
    <source>
        <dbReference type="EMBL" id="KRG63834.1"/>
    </source>
</evidence>
<accession>A0A0R0CBD4</accession>
<dbReference type="AlphaFoldDB" id="A0A0R0CBD4"/>
<dbReference type="PATRIC" id="fig|405446.3.peg.3351"/>
<evidence type="ECO:0000313" key="2">
    <source>
        <dbReference type="Proteomes" id="UP000051863"/>
    </source>
</evidence>
<proteinExistence type="predicted"/>
<organism evidence="1 2">
    <name type="scientific">Stenotrophomonas terrae</name>
    <dbReference type="NCBI Taxonomy" id="405446"/>
    <lineage>
        <taxon>Bacteria</taxon>
        <taxon>Pseudomonadati</taxon>
        <taxon>Pseudomonadota</taxon>
        <taxon>Gammaproteobacteria</taxon>
        <taxon>Lysobacterales</taxon>
        <taxon>Lysobacteraceae</taxon>
        <taxon>Stenotrophomonas</taxon>
    </lineage>
</organism>
<reference evidence="1 2" key="1">
    <citation type="submission" date="2015-05" db="EMBL/GenBank/DDBJ databases">
        <title>Genome sequencing and analysis of members of genus Stenotrophomonas.</title>
        <authorList>
            <person name="Patil P.P."/>
            <person name="Midha S."/>
            <person name="Patil P.B."/>
        </authorList>
    </citation>
    <scope>NUCLEOTIDE SEQUENCE [LARGE SCALE GENOMIC DNA]</scope>
    <source>
        <strain evidence="1 2">DSM 18941</strain>
    </source>
</reference>
<dbReference type="EMBL" id="LDJJ01000069">
    <property type="protein sequence ID" value="KRG63834.1"/>
    <property type="molecule type" value="Genomic_DNA"/>
</dbReference>
<sequence>MIMHLGSFADLRNFHAGLLLSVAALAGCAHSSLGLEIESKDLAARLGYPLCDVYAPLSKQEIFASARRMGIENMEHTTEWANVAAVIMPGDQFRLVNCQNGRRVHGARGGYSFYGLFRGDELALEFGQMIND</sequence>
<comment type="caution">
    <text evidence="1">The sequence shown here is derived from an EMBL/GenBank/DDBJ whole genome shotgun (WGS) entry which is preliminary data.</text>
</comment>
<dbReference type="OrthoDB" id="6065023at2"/>
<keyword evidence="2" id="KW-1185">Reference proteome</keyword>
<dbReference type="RefSeq" id="WP_057630236.1">
    <property type="nucleotide sequence ID" value="NZ_LDJJ01000069.1"/>
</dbReference>
<name>A0A0R0CBD4_9GAMM</name>
<protein>
    <submittedName>
        <fullName evidence="1">Uncharacterized protein</fullName>
    </submittedName>
</protein>
<gene>
    <name evidence="1" type="ORF">ABB27_17310</name>
</gene>